<keyword evidence="3" id="KW-1185">Reference proteome</keyword>
<protein>
    <submittedName>
        <fullName evidence="2">Uncharacterized protein</fullName>
    </submittedName>
</protein>
<evidence type="ECO:0000313" key="2">
    <source>
        <dbReference type="EMBL" id="EPS26980.1"/>
    </source>
</evidence>
<proteinExistence type="predicted"/>
<dbReference type="EMBL" id="KB644409">
    <property type="protein sequence ID" value="EPS26980.1"/>
    <property type="molecule type" value="Genomic_DNA"/>
</dbReference>
<organism evidence="2 3">
    <name type="scientific">Penicillium oxalicum (strain 114-2 / CGMCC 5302)</name>
    <name type="common">Penicillium decumbens</name>
    <dbReference type="NCBI Taxonomy" id="933388"/>
    <lineage>
        <taxon>Eukaryota</taxon>
        <taxon>Fungi</taxon>
        <taxon>Dikarya</taxon>
        <taxon>Ascomycota</taxon>
        <taxon>Pezizomycotina</taxon>
        <taxon>Eurotiomycetes</taxon>
        <taxon>Eurotiomycetidae</taxon>
        <taxon>Eurotiales</taxon>
        <taxon>Aspergillaceae</taxon>
        <taxon>Penicillium</taxon>
    </lineage>
</organism>
<reference evidence="2 3" key="1">
    <citation type="journal article" date="2013" name="PLoS ONE">
        <title>Genomic and secretomic analyses reveal unique features of the lignocellulolytic enzyme system of Penicillium decumbens.</title>
        <authorList>
            <person name="Liu G."/>
            <person name="Zhang L."/>
            <person name="Wei X."/>
            <person name="Zou G."/>
            <person name="Qin Y."/>
            <person name="Ma L."/>
            <person name="Li J."/>
            <person name="Zheng H."/>
            <person name="Wang S."/>
            <person name="Wang C."/>
            <person name="Xun L."/>
            <person name="Zhao G.-P."/>
            <person name="Zhou Z."/>
            <person name="Qu Y."/>
        </authorList>
    </citation>
    <scope>NUCLEOTIDE SEQUENCE [LARGE SCALE GENOMIC DNA]</scope>
    <source>
        <strain evidence="3">114-2 / CGMCC 5302</strain>
    </source>
</reference>
<dbReference type="Proteomes" id="UP000019376">
    <property type="component" value="Unassembled WGS sequence"/>
</dbReference>
<gene>
    <name evidence="2" type="ORF">PDE_01920</name>
</gene>
<evidence type="ECO:0000256" key="1">
    <source>
        <dbReference type="SAM" id="MobiDB-lite"/>
    </source>
</evidence>
<feature type="compositionally biased region" description="Basic and acidic residues" evidence="1">
    <location>
        <begin position="39"/>
        <end position="50"/>
    </location>
</feature>
<name>S7Z8R2_PENO1</name>
<evidence type="ECO:0000313" key="3">
    <source>
        <dbReference type="Proteomes" id="UP000019376"/>
    </source>
</evidence>
<feature type="compositionally biased region" description="Polar residues" evidence="1">
    <location>
        <begin position="207"/>
        <end position="222"/>
    </location>
</feature>
<feature type="region of interest" description="Disordered" evidence="1">
    <location>
        <begin position="27"/>
        <end position="63"/>
    </location>
</feature>
<feature type="region of interest" description="Disordered" evidence="1">
    <location>
        <begin position="201"/>
        <end position="222"/>
    </location>
</feature>
<accession>S7Z8R2</accession>
<dbReference type="HOGENOM" id="CLU_1245758_0_0_1"/>
<sequence length="222" mass="24033">MISPANLEFMLPSGQVCSTMAQAAKRAPTGLNNASGPSRRLELGDDEDHHNHHPSVQTRTGPLHRDGLGVVVAWSSVVNDESLGSWAQVTKMNPSPRYRPIQCRKVETGLRDGAINGHWAISHGFTCVSLLVQRGRPITPEPAWNQPNKVHLHLHAVWAVGESSRIVSRPFLFPIGGPSDSVFLSTVSSFQLAPLYTTPDSDGPLLQNPSSDLRPSISDSAL</sequence>
<dbReference type="AlphaFoldDB" id="S7Z8R2"/>